<protein>
    <submittedName>
        <fullName evidence="2">FAD dependent oxidoreductase</fullName>
    </submittedName>
</protein>
<dbReference type="SUPFAM" id="SSF51905">
    <property type="entry name" value="FAD/NAD(P)-binding domain"/>
    <property type="match status" value="1"/>
</dbReference>
<name>A0A6A6H499_VIRVR</name>
<keyword evidence="3" id="KW-1185">Reference proteome</keyword>
<dbReference type="PANTHER" id="PTHR13847:SF284">
    <property type="entry name" value="FAD DEPENDENT OXIDOREDUCTASE DOMAIN-CONTAINING PROTEIN"/>
    <property type="match status" value="1"/>
</dbReference>
<dbReference type="GO" id="GO:0005737">
    <property type="term" value="C:cytoplasm"/>
    <property type="evidence" value="ECO:0007669"/>
    <property type="project" value="TreeGrafter"/>
</dbReference>
<reference evidence="2" key="1">
    <citation type="journal article" date="2020" name="Stud. Mycol.">
        <title>101 Dothideomycetes genomes: a test case for predicting lifestyles and emergence of pathogens.</title>
        <authorList>
            <person name="Haridas S."/>
            <person name="Albert R."/>
            <person name="Binder M."/>
            <person name="Bloem J."/>
            <person name="Labutti K."/>
            <person name="Salamov A."/>
            <person name="Andreopoulos B."/>
            <person name="Baker S."/>
            <person name="Barry K."/>
            <person name="Bills G."/>
            <person name="Bluhm B."/>
            <person name="Cannon C."/>
            <person name="Castanera R."/>
            <person name="Culley D."/>
            <person name="Daum C."/>
            <person name="Ezra D."/>
            <person name="Gonzalez J."/>
            <person name="Henrissat B."/>
            <person name="Kuo A."/>
            <person name="Liang C."/>
            <person name="Lipzen A."/>
            <person name="Lutzoni F."/>
            <person name="Magnuson J."/>
            <person name="Mondo S."/>
            <person name="Nolan M."/>
            <person name="Ohm R."/>
            <person name="Pangilinan J."/>
            <person name="Park H.-J."/>
            <person name="Ramirez L."/>
            <person name="Alfaro M."/>
            <person name="Sun H."/>
            <person name="Tritt A."/>
            <person name="Yoshinaga Y."/>
            <person name="Zwiers L.-H."/>
            <person name="Turgeon B."/>
            <person name="Goodwin S."/>
            <person name="Spatafora J."/>
            <person name="Crous P."/>
            <person name="Grigoriev I."/>
        </authorList>
    </citation>
    <scope>NUCLEOTIDE SEQUENCE</scope>
    <source>
        <strain evidence="2">Tuck. ex Michener</strain>
    </source>
</reference>
<gene>
    <name evidence="2" type="ORF">EV356DRAFT_578200</name>
</gene>
<dbReference type="Pfam" id="PF01266">
    <property type="entry name" value="DAO"/>
    <property type="match status" value="1"/>
</dbReference>
<dbReference type="Proteomes" id="UP000800092">
    <property type="component" value="Unassembled WGS sequence"/>
</dbReference>
<dbReference type="OrthoDB" id="429143at2759"/>
<sequence>MDQRVRRPPGLPIANPTTSYWQSPHEDFANLRSTDTLPLETDYIVIGSGISGSCIAHNILTRRPGAQVLILEARTACSGATGRNGGHTKAASYRSFPMHAEDLGIEEAVKIARLEYSNIKATQELAGQHGIQCSLQSCNTVDIIYDITELEEGKKAIGMMQAALNPEEGAAQYTIYDAEEARKRFLAPGALGAFEYEAGSIHAYRFTHGILKLALQKGLNLQTNTPATSLLRLPADNKRRWRIETTRGSVLAHDVILATNGYTAHLYPSLQGSIVPLRGQVSRQRLGSSLPLLSRTYSFIYAGGYEYMILNPHVRELIIGGGLGKLAAADPNAYLKEFGQSNDGETNPWISGYLQRCTRDYFGENWGTDDPVKGWEKEWTGIMGTSADGLPLIGPMPNEEGLWIQFACNGHGMVLCLKCAEALTDMLLGEEDTCKEWFPQAFKITQERTEKRYTGRL</sequence>
<dbReference type="PANTHER" id="PTHR13847">
    <property type="entry name" value="SARCOSINE DEHYDROGENASE-RELATED"/>
    <property type="match status" value="1"/>
</dbReference>
<organism evidence="2 3">
    <name type="scientific">Viridothelium virens</name>
    <name type="common">Speckled blister lichen</name>
    <name type="synonym">Trypethelium virens</name>
    <dbReference type="NCBI Taxonomy" id="1048519"/>
    <lineage>
        <taxon>Eukaryota</taxon>
        <taxon>Fungi</taxon>
        <taxon>Dikarya</taxon>
        <taxon>Ascomycota</taxon>
        <taxon>Pezizomycotina</taxon>
        <taxon>Dothideomycetes</taxon>
        <taxon>Dothideomycetes incertae sedis</taxon>
        <taxon>Trypetheliales</taxon>
        <taxon>Trypetheliaceae</taxon>
        <taxon>Viridothelium</taxon>
    </lineage>
</organism>
<dbReference type="AlphaFoldDB" id="A0A6A6H499"/>
<dbReference type="EMBL" id="ML991813">
    <property type="protein sequence ID" value="KAF2232709.1"/>
    <property type="molecule type" value="Genomic_DNA"/>
</dbReference>
<dbReference type="InterPro" id="IPR036188">
    <property type="entry name" value="FAD/NAD-bd_sf"/>
</dbReference>
<evidence type="ECO:0000259" key="1">
    <source>
        <dbReference type="Pfam" id="PF01266"/>
    </source>
</evidence>
<dbReference type="Gene3D" id="3.30.9.10">
    <property type="entry name" value="D-Amino Acid Oxidase, subunit A, domain 2"/>
    <property type="match status" value="1"/>
</dbReference>
<accession>A0A6A6H499</accession>
<evidence type="ECO:0000313" key="2">
    <source>
        <dbReference type="EMBL" id="KAF2232709.1"/>
    </source>
</evidence>
<dbReference type="InterPro" id="IPR006076">
    <property type="entry name" value="FAD-dep_OxRdtase"/>
</dbReference>
<dbReference type="Gene3D" id="3.50.50.60">
    <property type="entry name" value="FAD/NAD(P)-binding domain"/>
    <property type="match status" value="1"/>
</dbReference>
<evidence type="ECO:0000313" key="3">
    <source>
        <dbReference type="Proteomes" id="UP000800092"/>
    </source>
</evidence>
<proteinExistence type="predicted"/>
<feature type="domain" description="FAD dependent oxidoreductase" evidence="1">
    <location>
        <begin position="42"/>
        <end position="426"/>
    </location>
</feature>